<dbReference type="PANTHER" id="PTHR33602">
    <property type="entry name" value="REGULATORY PROTEIN RECX FAMILY PROTEIN"/>
    <property type="match status" value="1"/>
</dbReference>
<comment type="subcellular location">
    <subcellularLocation>
        <location evidence="1 5">Cytoplasm</location>
    </subcellularLocation>
</comment>
<comment type="similarity">
    <text evidence="2 5">Belongs to the RecX family.</text>
</comment>
<evidence type="ECO:0000256" key="2">
    <source>
        <dbReference type="ARBA" id="ARBA00009695"/>
    </source>
</evidence>
<dbReference type="Pfam" id="PF21981">
    <property type="entry name" value="RecX_HTH3"/>
    <property type="match status" value="1"/>
</dbReference>
<dbReference type="Proteomes" id="UP000010116">
    <property type="component" value="Unassembled WGS sequence"/>
</dbReference>
<dbReference type="PANTHER" id="PTHR33602:SF1">
    <property type="entry name" value="REGULATORY PROTEIN RECX FAMILY PROTEIN"/>
    <property type="match status" value="1"/>
</dbReference>
<evidence type="ECO:0000256" key="3">
    <source>
        <dbReference type="ARBA" id="ARBA00018111"/>
    </source>
</evidence>
<evidence type="ECO:0000259" key="7">
    <source>
        <dbReference type="Pfam" id="PF21981"/>
    </source>
</evidence>
<dbReference type="Gene3D" id="1.10.10.10">
    <property type="entry name" value="Winged helix-like DNA-binding domain superfamily/Winged helix DNA-binding domain"/>
    <property type="match status" value="3"/>
</dbReference>
<dbReference type="HAMAP" id="MF_01114">
    <property type="entry name" value="RecX"/>
    <property type="match status" value="1"/>
</dbReference>
<dbReference type="Pfam" id="PF21982">
    <property type="entry name" value="RecX_HTH1"/>
    <property type="match status" value="1"/>
</dbReference>
<protein>
    <recommendedName>
        <fullName evidence="3 5">Regulatory protein RecX</fullName>
    </recommendedName>
</protein>
<name>J5KJW9_9GAMM</name>
<gene>
    <name evidence="5 9" type="primary">recX</name>
    <name evidence="9" type="ORF">NT02SARS_0907</name>
</gene>
<dbReference type="Pfam" id="PF02631">
    <property type="entry name" value="RecX_HTH2"/>
    <property type="match status" value="1"/>
</dbReference>
<dbReference type="GO" id="GO:0005737">
    <property type="term" value="C:cytoplasm"/>
    <property type="evidence" value="ECO:0007669"/>
    <property type="project" value="UniProtKB-SubCell"/>
</dbReference>
<evidence type="ECO:0000313" key="9">
    <source>
        <dbReference type="EMBL" id="EJP72856.1"/>
    </source>
</evidence>
<evidence type="ECO:0000256" key="5">
    <source>
        <dbReference type="HAMAP-Rule" id="MF_01114"/>
    </source>
</evidence>
<dbReference type="InterPro" id="IPR036388">
    <property type="entry name" value="WH-like_DNA-bd_sf"/>
</dbReference>
<dbReference type="InterPro" id="IPR053924">
    <property type="entry name" value="RecX_HTH_2nd"/>
</dbReference>
<evidence type="ECO:0000259" key="6">
    <source>
        <dbReference type="Pfam" id="PF02631"/>
    </source>
</evidence>
<comment type="function">
    <text evidence="5">Modulates RecA activity.</text>
</comment>
<dbReference type="InterPro" id="IPR003783">
    <property type="entry name" value="Regulatory_RecX"/>
</dbReference>
<organism evidence="9 10">
    <name type="scientific">SAR86 cluster bacterium SAR86B</name>
    <dbReference type="NCBI Taxonomy" id="1123867"/>
    <lineage>
        <taxon>Bacteria</taxon>
        <taxon>Pseudomonadati</taxon>
        <taxon>Pseudomonadota</taxon>
        <taxon>Gammaproteobacteria</taxon>
        <taxon>SAR86 cluster</taxon>
    </lineage>
</organism>
<evidence type="ECO:0000256" key="1">
    <source>
        <dbReference type="ARBA" id="ARBA00004496"/>
    </source>
</evidence>
<keyword evidence="4 5" id="KW-0963">Cytoplasm</keyword>
<dbReference type="AlphaFoldDB" id="J5KJW9"/>
<dbReference type="EMBL" id="JH611185">
    <property type="protein sequence ID" value="EJP72856.1"/>
    <property type="molecule type" value="Genomic_DNA"/>
</dbReference>
<reference evidence="9 10" key="1">
    <citation type="journal article" date="2012" name="ISME J.">
        <title>Genomic insights to SAR86, an abundant and uncultivated marine bacterial lineage.</title>
        <authorList>
            <person name="Dupont C.L."/>
            <person name="Rusch D.B."/>
            <person name="Yooseph S."/>
            <person name="Lombardo M.J."/>
            <person name="Richter R.A."/>
            <person name="Valas R."/>
            <person name="Novotny M."/>
            <person name="Yee-Greenbaum J."/>
            <person name="Selengut J.D."/>
            <person name="Haft D.H."/>
            <person name="Halpern A.L."/>
            <person name="Lasken R.S."/>
            <person name="Nealson K."/>
            <person name="Friedman R."/>
            <person name="Venter J.C."/>
        </authorList>
    </citation>
    <scope>NUCLEOTIDE SEQUENCE [LARGE SCALE GENOMIC DNA]</scope>
</reference>
<proteinExistence type="inferred from homology"/>
<evidence type="ECO:0000259" key="8">
    <source>
        <dbReference type="Pfam" id="PF21982"/>
    </source>
</evidence>
<feature type="domain" description="RecX second three-helical" evidence="6">
    <location>
        <begin position="56"/>
        <end position="95"/>
    </location>
</feature>
<evidence type="ECO:0000313" key="10">
    <source>
        <dbReference type="Proteomes" id="UP000010116"/>
    </source>
</evidence>
<sequence>MVDQDKFTDAYNKSLDFLSYREHSELELKNKLLKKSFEGSLVHEVIDKLVAKNLVNDERFADAYVSSRKRKGFGPKKIFFELQQRGIQEKISDKAIFNDSNDWQIVAQEVFSKKFRNGVSSEFKEKSKQQNFMIGRGFRFQEIESIFN</sequence>
<feature type="domain" description="RecX first three-helical" evidence="8">
    <location>
        <begin position="10"/>
        <end position="49"/>
    </location>
</feature>
<accession>J5KJW9</accession>
<dbReference type="HOGENOM" id="CLU_066607_3_2_6"/>
<dbReference type="InterPro" id="IPR053925">
    <property type="entry name" value="RecX_HTH_3rd"/>
</dbReference>
<dbReference type="InterPro" id="IPR053926">
    <property type="entry name" value="RecX_HTH_1st"/>
</dbReference>
<dbReference type="GO" id="GO:0006282">
    <property type="term" value="P:regulation of DNA repair"/>
    <property type="evidence" value="ECO:0007669"/>
    <property type="project" value="UniProtKB-UniRule"/>
</dbReference>
<evidence type="ECO:0000256" key="4">
    <source>
        <dbReference type="ARBA" id="ARBA00022490"/>
    </source>
</evidence>
<feature type="domain" description="RecX third three-helical" evidence="7">
    <location>
        <begin position="107"/>
        <end position="145"/>
    </location>
</feature>